<evidence type="ECO:0000256" key="1">
    <source>
        <dbReference type="ARBA" id="ARBA00001946"/>
    </source>
</evidence>
<dbReference type="GO" id="GO:0046872">
    <property type="term" value="F:metal ion binding"/>
    <property type="evidence" value="ECO:0007669"/>
    <property type="project" value="UniProtKB-KW"/>
</dbReference>
<dbReference type="Pfam" id="PF16124">
    <property type="entry name" value="RecQ_Zn_bind"/>
    <property type="match status" value="1"/>
</dbReference>
<gene>
    <name evidence="17" type="ORF">OSTQU699_LOCUS5258</name>
</gene>
<sequence>MDEFVDLTVTHAQDGGDATRNGASADCERELQAVEEELRKVNKQIEALLNRQSRLQEQRESLQRRVDVERRAPRREWKGAFDWDEDVMRVLKNVFGIQNFRPLQQEVINTTLHGRDVLCLMPSGGGKSLCYQLPAAISNGVTLVVSPLLSLITDQVMGLKAVGIQALALMSLLSREETTQAYRAVDNPSTGVKMLYSTPEMVIKAKRLMSKLEKLHKAGRLDRIAIDEAHCCSQWGHDFRPDYKKLGILKRQFPDVPIIALTATATQRVCRDVTEILSIDCCEVFKNSVNRPNLFYKVCPKPHNDAHVVKEIAEWVQQNYPAGSSGIVYCLTRKDCEQVATDLKKLGLTAEHYHANMEPYEREQVHMGWSRGTTQVIVATIAFGMGINKPDVRFVIHHTLSKSIENYYQESGRAGRDGQPASCLLYYRFADAMRQATMTCMEHGWEKNLGAMMYYAAAEGKCRRAVLQGHFGEAPSPCGGMCDYCQGGMEAAGMDRLDVTKHAQGVVEILNNAVDRQLTLLQVIELLKPSKSAGADGRTLSRETKERIIAQMVYEQYLVFDFKHTPYSTNCYLKCSRSIGRLEHGGAKVFINAAITSPEQPSRRRSTAQKRKDPLVEELMALRSDLASKDDIFPHAVLTTDHVHNLVLNMPPTIADLALVIGERKADHYGCQILEVLGRDRSGESAKKTPKKSRLRLEKTPGRSPSSLPASIRDWPES</sequence>
<dbReference type="Proteomes" id="UP000708148">
    <property type="component" value="Unassembled WGS sequence"/>
</dbReference>
<name>A0A8S1IXS8_9CHLO</name>
<evidence type="ECO:0000256" key="12">
    <source>
        <dbReference type="SAM" id="Coils"/>
    </source>
</evidence>
<dbReference type="PROSITE" id="PS51194">
    <property type="entry name" value="HELICASE_CTER"/>
    <property type="match status" value="1"/>
</dbReference>
<dbReference type="InterPro" id="IPR027417">
    <property type="entry name" value="P-loop_NTPase"/>
</dbReference>
<comment type="catalytic activity">
    <reaction evidence="10 11">
        <text>Couples ATP hydrolysis with the unwinding of duplex DNA by translocating in the 3'-5' direction.</text>
        <dbReference type="EC" id="5.6.2.4"/>
    </reaction>
</comment>
<evidence type="ECO:0000259" key="15">
    <source>
        <dbReference type="PROSITE" id="PS51192"/>
    </source>
</evidence>
<dbReference type="PANTHER" id="PTHR13710">
    <property type="entry name" value="DNA HELICASE RECQ FAMILY MEMBER"/>
    <property type="match status" value="1"/>
</dbReference>
<dbReference type="GO" id="GO:0016787">
    <property type="term" value="F:hydrolase activity"/>
    <property type="evidence" value="ECO:0007669"/>
    <property type="project" value="UniProtKB-KW"/>
</dbReference>
<comment type="cofactor">
    <cofactor evidence="1">
        <name>Mg(2+)</name>
        <dbReference type="ChEBI" id="CHEBI:18420"/>
    </cofactor>
</comment>
<keyword evidence="3" id="KW-0479">Metal-binding</keyword>
<dbReference type="NCBIfam" id="TIGR00614">
    <property type="entry name" value="recQ_fam"/>
    <property type="match status" value="1"/>
</dbReference>
<dbReference type="SUPFAM" id="SSF47819">
    <property type="entry name" value="HRDC-like"/>
    <property type="match status" value="1"/>
</dbReference>
<dbReference type="GO" id="GO:0005524">
    <property type="term" value="F:ATP binding"/>
    <property type="evidence" value="ECO:0007669"/>
    <property type="project" value="UniProtKB-KW"/>
</dbReference>
<evidence type="ECO:0000256" key="4">
    <source>
        <dbReference type="ARBA" id="ARBA00022741"/>
    </source>
</evidence>
<dbReference type="GO" id="GO:0043138">
    <property type="term" value="F:3'-5' DNA helicase activity"/>
    <property type="evidence" value="ECO:0007669"/>
    <property type="project" value="UniProtKB-EC"/>
</dbReference>
<keyword evidence="7 11" id="KW-0067">ATP-binding</keyword>
<dbReference type="GO" id="GO:0003677">
    <property type="term" value="F:DNA binding"/>
    <property type="evidence" value="ECO:0007669"/>
    <property type="project" value="UniProtKB-KW"/>
</dbReference>
<reference evidence="17" key="1">
    <citation type="submission" date="2020-12" db="EMBL/GenBank/DDBJ databases">
        <authorList>
            <person name="Iha C."/>
        </authorList>
    </citation>
    <scope>NUCLEOTIDE SEQUENCE</scope>
</reference>
<evidence type="ECO:0000256" key="3">
    <source>
        <dbReference type="ARBA" id="ARBA00022723"/>
    </source>
</evidence>
<keyword evidence="8" id="KW-0238">DNA-binding</keyword>
<dbReference type="GO" id="GO:0005737">
    <property type="term" value="C:cytoplasm"/>
    <property type="evidence" value="ECO:0007669"/>
    <property type="project" value="TreeGrafter"/>
</dbReference>
<feature type="domain" description="Helicase C-terminal" evidence="16">
    <location>
        <begin position="308"/>
        <end position="461"/>
    </location>
</feature>
<dbReference type="CDD" id="cd18794">
    <property type="entry name" value="SF2_C_RecQ"/>
    <property type="match status" value="1"/>
</dbReference>
<feature type="domain" description="Helicase ATP-binding" evidence="15">
    <location>
        <begin position="108"/>
        <end position="283"/>
    </location>
</feature>
<accession>A0A8S1IXS8</accession>
<dbReference type="OrthoDB" id="10261556at2759"/>
<dbReference type="InterPro" id="IPR001650">
    <property type="entry name" value="Helicase_C-like"/>
</dbReference>
<dbReference type="Gene3D" id="1.10.10.10">
    <property type="entry name" value="Winged helix-like DNA-binding domain superfamily/Winged helix DNA-binding domain"/>
    <property type="match status" value="1"/>
</dbReference>
<protein>
    <recommendedName>
        <fullName evidence="11">ATP-dependent DNA helicase</fullName>
        <ecNumber evidence="11">5.6.2.4</ecNumber>
    </recommendedName>
</protein>
<dbReference type="FunFam" id="3.40.50.300:FF:001544">
    <property type="entry name" value="ATP-dependent DNA helicase"/>
    <property type="match status" value="1"/>
</dbReference>
<evidence type="ECO:0000256" key="6">
    <source>
        <dbReference type="ARBA" id="ARBA00022806"/>
    </source>
</evidence>
<dbReference type="Gene3D" id="1.10.150.80">
    <property type="entry name" value="HRDC domain"/>
    <property type="match status" value="1"/>
</dbReference>
<comment type="subcellular location">
    <subcellularLocation>
        <location evidence="11">Nucleus</location>
    </subcellularLocation>
</comment>
<evidence type="ECO:0000259" key="16">
    <source>
        <dbReference type="PROSITE" id="PS51194"/>
    </source>
</evidence>
<dbReference type="InterPro" id="IPR002121">
    <property type="entry name" value="HRDC_dom"/>
</dbReference>
<evidence type="ECO:0000259" key="14">
    <source>
        <dbReference type="PROSITE" id="PS50967"/>
    </source>
</evidence>
<feature type="domain" description="HRDC" evidence="14">
    <location>
        <begin position="609"/>
        <end position="687"/>
    </location>
</feature>
<evidence type="ECO:0000256" key="11">
    <source>
        <dbReference type="RuleBase" id="RU364117"/>
    </source>
</evidence>
<dbReference type="EC" id="5.6.2.4" evidence="11"/>
<proteinExistence type="inferred from homology"/>
<evidence type="ECO:0000313" key="17">
    <source>
        <dbReference type="EMBL" id="CAD7699899.1"/>
    </source>
</evidence>
<dbReference type="Pfam" id="PF00570">
    <property type="entry name" value="HRDC"/>
    <property type="match status" value="1"/>
</dbReference>
<dbReference type="InterPro" id="IPR004589">
    <property type="entry name" value="DNA_helicase_ATP-dep_RecQ"/>
</dbReference>
<dbReference type="SUPFAM" id="SSF52540">
    <property type="entry name" value="P-loop containing nucleoside triphosphate hydrolases"/>
    <property type="match status" value="1"/>
</dbReference>
<keyword evidence="9" id="KW-0413">Isomerase</keyword>
<evidence type="ECO:0000256" key="8">
    <source>
        <dbReference type="ARBA" id="ARBA00023125"/>
    </source>
</evidence>
<dbReference type="InterPro" id="IPR014001">
    <property type="entry name" value="Helicase_ATP-bd"/>
</dbReference>
<keyword evidence="11" id="KW-0539">Nucleus</keyword>
<dbReference type="GO" id="GO:0005694">
    <property type="term" value="C:chromosome"/>
    <property type="evidence" value="ECO:0007669"/>
    <property type="project" value="TreeGrafter"/>
</dbReference>
<dbReference type="InterPro" id="IPR044876">
    <property type="entry name" value="HRDC_dom_sf"/>
</dbReference>
<evidence type="ECO:0000256" key="7">
    <source>
        <dbReference type="ARBA" id="ARBA00022840"/>
    </source>
</evidence>
<dbReference type="GO" id="GO:0016592">
    <property type="term" value="C:mediator complex"/>
    <property type="evidence" value="ECO:0007669"/>
    <property type="project" value="TreeGrafter"/>
</dbReference>
<dbReference type="CDD" id="cd18015">
    <property type="entry name" value="DEXHc_RecQ1"/>
    <property type="match status" value="1"/>
</dbReference>
<dbReference type="GO" id="GO:0000724">
    <property type="term" value="P:double-strand break repair via homologous recombination"/>
    <property type="evidence" value="ECO:0007669"/>
    <property type="project" value="TreeGrafter"/>
</dbReference>
<dbReference type="Pfam" id="PF00271">
    <property type="entry name" value="Helicase_C"/>
    <property type="match status" value="1"/>
</dbReference>
<dbReference type="PROSITE" id="PS51192">
    <property type="entry name" value="HELICASE_ATP_BIND_1"/>
    <property type="match status" value="1"/>
</dbReference>
<keyword evidence="4 11" id="KW-0547">Nucleotide-binding</keyword>
<evidence type="ECO:0000256" key="10">
    <source>
        <dbReference type="ARBA" id="ARBA00034617"/>
    </source>
</evidence>
<dbReference type="InterPro" id="IPR011545">
    <property type="entry name" value="DEAD/DEAH_box_helicase_dom"/>
</dbReference>
<dbReference type="SMART" id="SM00487">
    <property type="entry name" value="DEXDc"/>
    <property type="match status" value="1"/>
</dbReference>
<dbReference type="SMART" id="SM00490">
    <property type="entry name" value="HELICc"/>
    <property type="match status" value="1"/>
</dbReference>
<comment type="caution">
    <text evidence="17">The sequence shown here is derived from an EMBL/GenBank/DDBJ whole genome shotgun (WGS) entry which is preliminary data.</text>
</comment>
<dbReference type="InterPro" id="IPR036388">
    <property type="entry name" value="WH-like_DNA-bd_sf"/>
</dbReference>
<organism evidence="17 18">
    <name type="scientific">Ostreobium quekettii</name>
    <dbReference type="NCBI Taxonomy" id="121088"/>
    <lineage>
        <taxon>Eukaryota</taxon>
        <taxon>Viridiplantae</taxon>
        <taxon>Chlorophyta</taxon>
        <taxon>core chlorophytes</taxon>
        <taxon>Ulvophyceae</taxon>
        <taxon>TCBD clade</taxon>
        <taxon>Bryopsidales</taxon>
        <taxon>Ostreobineae</taxon>
        <taxon>Ostreobiaceae</taxon>
        <taxon>Ostreobium</taxon>
    </lineage>
</organism>
<dbReference type="PROSITE" id="PS50967">
    <property type="entry name" value="HRDC"/>
    <property type="match status" value="1"/>
</dbReference>
<comment type="catalytic activity">
    <reaction evidence="11">
        <text>ATP + H2O = ADP + phosphate + H(+)</text>
        <dbReference type="Rhea" id="RHEA:13065"/>
        <dbReference type="ChEBI" id="CHEBI:15377"/>
        <dbReference type="ChEBI" id="CHEBI:15378"/>
        <dbReference type="ChEBI" id="CHEBI:30616"/>
        <dbReference type="ChEBI" id="CHEBI:43474"/>
        <dbReference type="ChEBI" id="CHEBI:456216"/>
    </reaction>
</comment>
<feature type="coiled-coil region" evidence="12">
    <location>
        <begin position="24"/>
        <end position="72"/>
    </location>
</feature>
<keyword evidence="5 11" id="KW-0378">Hydrolase</keyword>
<dbReference type="Pfam" id="PF00270">
    <property type="entry name" value="DEAD"/>
    <property type="match status" value="1"/>
</dbReference>
<dbReference type="EMBL" id="CAJHUC010001132">
    <property type="protein sequence ID" value="CAD7699899.1"/>
    <property type="molecule type" value="Genomic_DNA"/>
</dbReference>
<dbReference type="InterPro" id="IPR032284">
    <property type="entry name" value="RecQ_Zn-bd"/>
</dbReference>
<evidence type="ECO:0000256" key="2">
    <source>
        <dbReference type="ARBA" id="ARBA00005446"/>
    </source>
</evidence>
<dbReference type="GO" id="GO:0009378">
    <property type="term" value="F:four-way junction helicase activity"/>
    <property type="evidence" value="ECO:0007669"/>
    <property type="project" value="TreeGrafter"/>
</dbReference>
<keyword evidence="6 11" id="KW-0347">Helicase</keyword>
<evidence type="ECO:0000256" key="13">
    <source>
        <dbReference type="SAM" id="MobiDB-lite"/>
    </source>
</evidence>
<dbReference type="InterPro" id="IPR010997">
    <property type="entry name" value="HRDC-like_sf"/>
</dbReference>
<evidence type="ECO:0000256" key="5">
    <source>
        <dbReference type="ARBA" id="ARBA00022801"/>
    </source>
</evidence>
<evidence type="ECO:0000313" key="18">
    <source>
        <dbReference type="Proteomes" id="UP000708148"/>
    </source>
</evidence>
<dbReference type="FunFam" id="3.40.50.300:FF:001975">
    <property type="entry name" value="ATP-dependent DNA helicase"/>
    <property type="match status" value="1"/>
</dbReference>
<dbReference type="AlphaFoldDB" id="A0A8S1IXS8"/>
<keyword evidence="12" id="KW-0175">Coiled coil</keyword>
<dbReference type="Gene3D" id="3.40.50.300">
    <property type="entry name" value="P-loop containing nucleotide triphosphate hydrolases"/>
    <property type="match status" value="2"/>
</dbReference>
<dbReference type="PANTHER" id="PTHR13710:SF105">
    <property type="entry name" value="ATP-DEPENDENT DNA HELICASE Q1"/>
    <property type="match status" value="1"/>
</dbReference>
<comment type="similarity">
    <text evidence="2 11">Belongs to the helicase family. RecQ subfamily.</text>
</comment>
<keyword evidence="18" id="KW-1185">Reference proteome</keyword>
<evidence type="ECO:0000256" key="9">
    <source>
        <dbReference type="ARBA" id="ARBA00023235"/>
    </source>
</evidence>
<feature type="region of interest" description="Disordered" evidence="13">
    <location>
        <begin position="680"/>
        <end position="718"/>
    </location>
</feature>